<keyword evidence="1" id="KW-0732">Signal</keyword>
<evidence type="ECO:0000313" key="5">
    <source>
        <dbReference type="EMBL" id="SDW03682.1"/>
    </source>
</evidence>
<accession>A0A8X8LC27</accession>
<dbReference type="InterPro" id="IPR033428">
    <property type="entry name" value="DUF5118"/>
</dbReference>
<organism evidence="5 6">
    <name type="scientific">Hydrobacter penzbergensis</name>
    <dbReference type="NCBI Taxonomy" id="1235997"/>
    <lineage>
        <taxon>Bacteria</taxon>
        <taxon>Pseudomonadati</taxon>
        <taxon>Bacteroidota</taxon>
        <taxon>Chitinophagia</taxon>
        <taxon>Chitinophagales</taxon>
        <taxon>Chitinophagaceae</taxon>
        <taxon>Hydrobacter</taxon>
    </lineage>
</organism>
<protein>
    <recommendedName>
        <fullName evidence="7">Zinc-dependent metalloprotease</fullName>
    </recommendedName>
</protein>
<feature type="chain" id="PRO_5036489875" description="Zinc-dependent metalloprotease" evidence="1">
    <location>
        <begin position="26"/>
        <end position="833"/>
    </location>
</feature>
<dbReference type="GO" id="GO:0008237">
    <property type="term" value="F:metallopeptidase activity"/>
    <property type="evidence" value="ECO:0007669"/>
    <property type="project" value="InterPro"/>
</dbReference>
<keyword evidence="6" id="KW-1185">Reference proteome</keyword>
<sequence>MLLKNKLLSLTACIFLFSCSFLQKASVQKKVTPVQVKGNTPSILDTAKKTVAKIKPYKEVITEKAITTKGLFKVHKVEDRYFFEIPDSLLDKDFLIVNRISTGAAENRIDQFLSYAGDEIGENEVQFTRGGNNKLFIRLVSYLERSKDSSANGMYRSLQTSTFRTIAAAFDIKAFSPDSAGIVIDMTDYLAGDNDVFFFDTRIKKRLRLGALQADRSYIERIQSFPKNLEIRTVKTYPVSSGDYAFTYELNSSLVLLPNTLMRPRYADERVGYFATAYRDLDKPAGADGGYMITRWRLEPRPEDVERYKKGELVEPQKPIIYYIDPTTPKKWVPYLIQGVNDWQKVFEKAGFKHAIYALEAPVNDTEWNINDARHNVFVYKPSPAANAYGPQVNDPRTGEILESHIGWFHSVTKLLHDWYMIQAGAIDPKARKMEFDDSLMGQLIRFVSSHEVGHTLGLRHNFGASSTVPVDSLRSKKWVETNGHTPSIMDYARFNYVAQPEDSIGEIGIFPRIGVYDEWAIEWGYRWLPDLKDPDAEKAFMNHWIIDRTGKDKRLWFGDEGLTYDPRCQSEDLGDNAMKAGYYGIRNLKIVLSHLIEWTSEPNNNYEKLYQMQKEVMAQFKRYLFHVVRNIGAEMNTFKTIEQPGPVYEFVPRERQKEAVRFLQEQLFNTPEWIFNKDIFALVEANGYSKILPLQKEVLSAVMSLNNLGTLLYFEANHPAEAYTPMDLLQDLKAGIFRELKERQPIDLYRRNLQKAYIAQLAVLQSEIGETPEKRYTNMWGNTDVLSILKAHIQELLNEVTATIGLYKDQMSKIHLTDLRDRLKLALDIGIK</sequence>
<dbReference type="Pfam" id="PF16313">
    <property type="entry name" value="DUF4953"/>
    <property type="match status" value="1"/>
</dbReference>
<dbReference type="CDD" id="cd04276">
    <property type="entry name" value="ZnMc_MMP_like_2"/>
    <property type="match status" value="1"/>
</dbReference>
<evidence type="ECO:0000313" key="6">
    <source>
        <dbReference type="Proteomes" id="UP000198711"/>
    </source>
</evidence>
<evidence type="ECO:0000259" key="2">
    <source>
        <dbReference type="Pfam" id="PF16313"/>
    </source>
</evidence>
<evidence type="ECO:0008006" key="7">
    <source>
        <dbReference type="Google" id="ProtNLM"/>
    </source>
</evidence>
<dbReference type="PANTHER" id="PTHR38478:SF1">
    <property type="entry name" value="ZINC DEPENDENT METALLOPROTEASE DOMAIN LIPOPROTEIN"/>
    <property type="match status" value="1"/>
</dbReference>
<reference evidence="5 6" key="1">
    <citation type="submission" date="2016-10" db="EMBL/GenBank/DDBJ databases">
        <authorList>
            <person name="Varghese N."/>
            <person name="Submissions S."/>
        </authorList>
    </citation>
    <scope>NUCLEOTIDE SEQUENCE [LARGE SCALE GENOMIC DNA]</scope>
    <source>
        <strain evidence="5 6">DSM 25353</strain>
    </source>
</reference>
<dbReference type="PANTHER" id="PTHR38478">
    <property type="entry name" value="PEPTIDASE M1A AND M12B"/>
    <property type="match status" value="1"/>
</dbReference>
<evidence type="ECO:0000256" key="1">
    <source>
        <dbReference type="SAM" id="SignalP"/>
    </source>
</evidence>
<dbReference type="InterPro" id="IPR032534">
    <property type="entry name" value="EcxA_zinc-bd"/>
</dbReference>
<dbReference type="Pfam" id="PF17162">
    <property type="entry name" value="DUF5118"/>
    <property type="match status" value="1"/>
</dbReference>
<feature type="domain" description="EcxA zinc-binding" evidence="2">
    <location>
        <begin position="433"/>
        <end position="743"/>
    </location>
</feature>
<dbReference type="InterPro" id="IPR024079">
    <property type="entry name" value="MetalloPept_cat_dom_sf"/>
</dbReference>
<feature type="domain" description="DUF5118" evidence="4">
    <location>
        <begin position="54"/>
        <end position="102"/>
    </location>
</feature>
<dbReference type="AlphaFoldDB" id="A0A8X8LC27"/>
<dbReference type="PROSITE" id="PS51257">
    <property type="entry name" value="PROKAR_LIPOPROTEIN"/>
    <property type="match status" value="1"/>
</dbReference>
<dbReference type="InterPro" id="IPR033413">
    <property type="entry name" value="DUF5117"/>
</dbReference>
<evidence type="ECO:0000259" key="4">
    <source>
        <dbReference type="Pfam" id="PF17162"/>
    </source>
</evidence>
<dbReference type="EMBL" id="FNNO01000001">
    <property type="protein sequence ID" value="SDW03682.1"/>
    <property type="molecule type" value="Genomic_DNA"/>
</dbReference>
<dbReference type="Gene3D" id="3.40.390.10">
    <property type="entry name" value="Collagenase (Catalytic Domain)"/>
    <property type="match status" value="1"/>
</dbReference>
<dbReference type="Proteomes" id="UP000198711">
    <property type="component" value="Unassembled WGS sequence"/>
</dbReference>
<proteinExistence type="predicted"/>
<feature type="domain" description="DUF5117" evidence="3">
    <location>
        <begin position="117"/>
        <end position="301"/>
    </location>
</feature>
<dbReference type="InterPro" id="IPR034032">
    <property type="entry name" value="Zn_MMP-like_bac"/>
</dbReference>
<dbReference type="SUPFAM" id="SSF55486">
    <property type="entry name" value="Metalloproteases ('zincins'), catalytic domain"/>
    <property type="match status" value="1"/>
</dbReference>
<dbReference type="Pfam" id="PF17148">
    <property type="entry name" value="DUF5117"/>
    <property type="match status" value="1"/>
</dbReference>
<gene>
    <name evidence="5" type="ORF">SAMN05444410_10180</name>
</gene>
<dbReference type="RefSeq" id="WP_092721276.1">
    <property type="nucleotide sequence ID" value="NZ_FNNO01000001.1"/>
</dbReference>
<name>A0A8X8LC27_9BACT</name>
<feature type="signal peptide" evidence="1">
    <location>
        <begin position="1"/>
        <end position="25"/>
    </location>
</feature>
<comment type="caution">
    <text evidence="5">The sequence shown here is derived from an EMBL/GenBank/DDBJ whole genome shotgun (WGS) entry which is preliminary data.</text>
</comment>
<evidence type="ECO:0000259" key="3">
    <source>
        <dbReference type="Pfam" id="PF17148"/>
    </source>
</evidence>